<dbReference type="Proteomes" id="UP000614601">
    <property type="component" value="Unassembled WGS sequence"/>
</dbReference>
<dbReference type="InterPro" id="IPR013320">
    <property type="entry name" value="ConA-like_dom_sf"/>
</dbReference>
<dbReference type="GO" id="GO:0005509">
    <property type="term" value="F:calcium ion binding"/>
    <property type="evidence" value="ECO:0007669"/>
    <property type="project" value="UniProtKB-UniRule"/>
</dbReference>
<dbReference type="InterPro" id="IPR020894">
    <property type="entry name" value="Cadherin_CS"/>
</dbReference>
<evidence type="ECO:0000256" key="10">
    <source>
        <dbReference type="SAM" id="Phobius"/>
    </source>
</evidence>
<dbReference type="GO" id="GO:0005912">
    <property type="term" value="C:adherens junction"/>
    <property type="evidence" value="ECO:0007669"/>
    <property type="project" value="TreeGrafter"/>
</dbReference>
<evidence type="ECO:0000256" key="2">
    <source>
        <dbReference type="ARBA" id="ARBA00022692"/>
    </source>
</evidence>
<dbReference type="FunFam" id="2.60.40.60:FF:000094">
    <property type="entry name" value="protocadherin gamma-C4 isoform X2"/>
    <property type="match status" value="1"/>
</dbReference>
<dbReference type="InterPro" id="IPR039808">
    <property type="entry name" value="Cadherin"/>
</dbReference>
<dbReference type="InterPro" id="IPR015919">
    <property type="entry name" value="Cadherin-like_sf"/>
</dbReference>
<keyword evidence="3" id="KW-0732">Signal</keyword>
<feature type="domain" description="Cadherin" evidence="12">
    <location>
        <begin position="222"/>
        <end position="327"/>
    </location>
</feature>
<dbReference type="GO" id="GO:0034332">
    <property type="term" value="P:adherens junction organization"/>
    <property type="evidence" value="ECO:0007669"/>
    <property type="project" value="TreeGrafter"/>
</dbReference>
<dbReference type="EMBL" id="CAJFDH010000003">
    <property type="protein sequence ID" value="CAD5213961.1"/>
    <property type="molecule type" value="Genomic_DNA"/>
</dbReference>
<proteinExistence type="predicted"/>
<comment type="subcellular location">
    <subcellularLocation>
        <location evidence="1">Membrane</location>
        <topology evidence="1">Single-pass membrane protein</topology>
    </subcellularLocation>
</comment>
<reference evidence="13" key="1">
    <citation type="submission" date="2020-09" db="EMBL/GenBank/DDBJ databases">
        <authorList>
            <person name="Kikuchi T."/>
        </authorList>
    </citation>
    <scope>NUCLEOTIDE SEQUENCE</scope>
    <source>
        <strain evidence="13">SH1</strain>
    </source>
</reference>
<dbReference type="Pfam" id="PF00028">
    <property type="entry name" value="Cadherin"/>
    <property type="match status" value="2"/>
</dbReference>
<dbReference type="GO" id="GO:0008013">
    <property type="term" value="F:beta-catenin binding"/>
    <property type="evidence" value="ECO:0007669"/>
    <property type="project" value="TreeGrafter"/>
</dbReference>
<dbReference type="GO" id="GO:0007156">
    <property type="term" value="P:homophilic cell adhesion via plasma membrane adhesion molecules"/>
    <property type="evidence" value="ECO:0007669"/>
    <property type="project" value="InterPro"/>
</dbReference>
<dbReference type="Pfam" id="PF02210">
    <property type="entry name" value="Laminin_G_2"/>
    <property type="match status" value="1"/>
</dbReference>
<dbReference type="Gene3D" id="2.60.120.200">
    <property type="match status" value="1"/>
</dbReference>
<evidence type="ECO:0000313" key="14">
    <source>
        <dbReference type="Proteomes" id="UP000614601"/>
    </source>
</evidence>
<dbReference type="PRINTS" id="PR00205">
    <property type="entry name" value="CADHERIN"/>
</dbReference>
<dbReference type="OrthoDB" id="6079678at2759"/>
<keyword evidence="6 10" id="KW-1133">Transmembrane helix</keyword>
<dbReference type="GO" id="GO:0016342">
    <property type="term" value="C:catenin complex"/>
    <property type="evidence" value="ECO:0007669"/>
    <property type="project" value="TreeGrafter"/>
</dbReference>
<dbReference type="GO" id="GO:0045296">
    <property type="term" value="F:cadherin binding"/>
    <property type="evidence" value="ECO:0007669"/>
    <property type="project" value="TreeGrafter"/>
</dbReference>
<dbReference type="GO" id="GO:0044331">
    <property type="term" value="P:cell-cell adhesion mediated by cadherin"/>
    <property type="evidence" value="ECO:0007669"/>
    <property type="project" value="TreeGrafter"/>
</dbReference>
<feature type="domain" description="Cadherin" evidence="12">
    <location>
        <begin position="122"/>
        <end position="221"/>
    </location>
</feature>
<dbReference type="SMART" id="SM00112">
    <property type="entry name" value="CA"/>
    <property type="match status" value="3"/>
</dbReference>
<keyword evidence="2 10" id="KW-0812">Transmembrane</keyword>
<evidence type="ECO:0000256" key="5">
    <source>
        <dbReference type="ARBA" id="ARBA00022837"/>
    </source>
</evidence>
<comment type="caution">
    <text evidence="13">The sequence shown here is derived from an EMBL/GenBank/DDBJ whole genome shotgun (WGS) entry which is preliminary data.</text>
</comment>
<dbReference type="GO" id="GO:0000902">
    <property type="term" value="P:cell morphogenesis"/>
    <property type="evidence" value="ECO:0007669"/>
    <property type="project" value="TreeGrafter"/>
</dbReference>
<dbReference type="EMBL" id="CAJFCW020000003">
    <property type="protein sequence ID" value="CAG9101834.1"/>
    <property type="molecule type" value="Genomic_DNA"/>
</dbReference>
<dbReference type="InterPro" id="IPR002126">
    <property type="entry name" value="Cadherin-like_dom"/>
</dbReference>
<dbReference type="PANTHER" id="PTHR24027:SF422">
    <property type="entry name" value="CADHERIN DOMAIN-CONTAINING PROTEIN"/>
    <property type="match status" value="1"/>
</dbReference>
<name>A0A811KCS8_9BILA</name>
<evidence type="ECO:0000256" key="8">
    <source>
        <dbReference type="PROSITE-ProRule" id="PRU00043"/>
    </source>
</evidence>
<dbReference type="PANTHER" id="PTHR24027">
    <property type="entry name" value="CADHERIN-23"/>
    <property type="match status" value="1"/>
</dbReference>
<evidence type="ECO:0000259" key="12">
    <source>
        <dbReference type="PROSITE" id="PS50268"/>
    </source>
</evidence>
<keyword evidence="14" id="KW-1185">Reference proteome</keyword>
<dbReference type="GO" id="GO:0016339">
    <property type="term" value="P:calcium-dependent cell-cell adhesion via plasma membrane cell adhesion molecules"/>
    <property type="evidence" value="ECO:0007669"/>
    <property type="project" value="TreeGrafter"/>
</dbReference>
<evidence type="ECO:0000256" key="6">
    <source>
        <dbReference type="ARBA" id="ARBA00022989"/>
    </source>
</evidence>
<gene>
    <name evidence="13" type="ORF">BOKJ2_LOCUS5354</name>
</gene>
<dbReference type="GO" id="GO:0016477">
    <property type="term" value="P:cell migration"/>
    <property type="evidence" value="ECO:0007669"/>
    <property type="project" value="TreeGrafter"/>
</dbReference>
<sequence length="1340" mass="150962">MAVEVLDENDNAPVFEKEIYYLNVTENTVPSAPILKLTTFDKDLGDNAQFTYSIAPNDKFDDNIVAIHPQNGYLELRKELDREDKSEYLLVIECIDDGNPPQIGRTLVHVTVDDQNDNPPKFNKLLKADVYENVPIGTHFYTIKATDSDENSQLRYKILNGTYSSYFDVEEHTGNVFTAKAIDREVVEEMDLQILCYDNEWQVTTQMAIYIQDVNDNAPKFTHDYYNFTISPKVQIDGIIGTIHATDADIGKNAKVSYFIKTSDENVRIDVTSGNIILVRAFNSNHWLTGTTVDSRSLEFTAVTFTVIARDHGYPSLHSTTKVALFVPVVSKFDANVQKMLYDTLAVYRATTQLDHPRGNDYSTGFENQTSIETTVLTSPDALPIEYNATGLKSFNNTTKAHIVIERSNFSAYKFQQPFYNITVLETDEIDTELLDFKVNLPPTGAVSIFKGDDEHYTIEISDLAGNMAISTFYVIVDDQIDNAVTNNTINYFYVAESYSNLTLTSVTPASYDTALPDVKCNIEKSDHNLLNISNDCDLVIGNVKDNMTVRISANTKQKIVKYDVNLVVMKPLHGFDSNIDVIAIELTGTDDGVAQFVRMFDKLNSDVKLHLISSSLLSPYRHKLILSLINSNGILSTIEAVNILKDFINRNKGKLSIYKINIDANLCIRNCSYGEKCEAQVTDQRNVYRYFDSVIDLPNVNWKCSCTSLTLAHQDSCTDLFTGFTAYQSDLIPTEQSKLQLKTTPALTTHFAKAPVVIDKVYSFTYNSKLVLNHIQNVSKIEFLIITEASNGVLVVLYNDNSSQFVTVDIADGYVRLFSKDTDNVVSKFRINDKTWYKLSMHLTPTIVTLSITPCVTTDYCNITSESTINLNYSKQQNYSSLTTNSMQNIMFGSTGNMSELASDTDFHGCLTKVNVNNFPIDKYQSQFQADGLLTHCYLTDKVNLKAEKLNCSSGERAYLYGEEYCNCEDDVYDSTCDYVQIEFKYCRIEVIKNGNGFEVVLSASDAKKIQKRFEFEEKVDKEGFFRIKIGFNQFGQYLLMIDDKTMNFVDEAFKNTSTLATLEYITIGLPQKLISKQESDGTDNANATGLDGCVKRLAFNQQLQITNAKSQQLMSNQFFHTEFPNRPPKIGCLKAALCTQSHYCPQNSTNLKIFSLTVKTWIILIIGFLTISSIVMIALGMMMKRKKKTVTCQRISNMKLISSCGREDCKDIQCRYDLQRPFERSYEPGFVDPYGSVNVSNGNSVCSCENPDFISTASIAYHNSNYMNLSSMSTFNPPPEYDYPASSAEYAKPIAIIYSPRMEVGYVLNDEDVLNSSAETALYQEIVYASQNNSSRDN</sequence>
<evidence type="ECO:0008006" key="15">
    <source>
        <dbReference type="Google" id="ProtNLM"/>
    </source>
</evidence>
<accession>A0A811KCS8</accession>
<evidence type="ECO:0000256" key="4">
    <source>
        <dbReference type="ARBA" id="ARBA00022737"/>
    </source>
</evidence>
<keyword evidence="7 10" id="KW-0472">Membrane</keyword>
<keyword evidence="4" id="KW-0677">Repeat</keyword>
<evidence type="ECO:0000259" key="11">
    <source>
        <dbReference type="PROSITE" id="PS50025"/>
    </source>
</evidence>
<evidence type="ECO:0000256" key="7">
    <source>
        <dbReference type="ARBA" id="ARBA00023136"/>
    </source>
</evidence>
<dbReference type="PROSITE" id="PS00232">
    <property type="entry name" value="CADHERIN_1"/>
    <property type="match status" value="3"/>
</dbReference>
<dbReference type="CDD" id="cd11304">
    <property type="entry name" value="Cadherin_repeat"/>
    <property type="match status" value="3"/>
</dbReference>
<evidence type="ECO:0000256" key="9">
    <source>
        <dbReference type="PROSITE-ProRule" id="PRU00122"/>
    </source>
</evidence>
<feature type="disulfide bond" evidence="9">
    <location>
        <begin position="911"/>
        <end position="938"/>
    </location>
</feature>
<dbReference type="InterPro" id="IPR001791">
    <property type="entry name" value="Laminin_G"/>
</dbReference>
<feature type="transmembrane region" description="Helical" evidence="10">
    <location>
        <begin position="1163"/>
        <end position="1181"/>
    </location>
</feature>
<feature type="domain" description="Laminin G" evidence="11">
    <location>
        <begin position="760"/>
        <end position="938"/>
    </location>
</feature>
<dbReference type="Proteomes" id="UP000783686">
    <property type="component" value="Unassembled WGS sequence"/>
</dbReference>
<dbReference type="PROSITE" id="PS50268">
    <property type="entry name" value="CADHERIN_2"/>
    <property type="match status" value="3"/>
</dbReference>
<protein>
    <recommendedName>
        <fullName evidence="15">CA domain-containing protein</fullName>
    </recommendedName>
</protein>
<keyword evidence="9" id="KW-1015">Disulfide bond</keyword>
<feature type="domain" description="Cadherin" evidence="12">
    <location>
        <begin position="16"/>
        <end position="122"/>
    </location>
</feature>
<dbReference type="PROSITE" id="PS50025">
    <property type="entry name" value="LAM_G_DOMAIN"/>
    <property type="match status" value="1"/>
</dbReference>
<evidence type="ECO:0000256" key="3">
    <source>
        <dbReference type="ARBA" id="ARBA00022729"/>
    </source>
</evidence>
<dbReference type="GO" id="GO:0007043">
    <property type="term" value="P:cell-cell junction assembly"/>
    <property type="evidence" value="ECO:0007669"/>
    <property type="project" value="TreeGrafter"/>
</dbReference>
<evidence type="ECO:0000313" key="13">
    <source>
        <dbReference type="EMBL" id="CAD5213961.1"/>
    </source>
</evidence>
<organism evidence="13 14">
    <name type="scientific">Bursaphelenchus okinawaensis</name>
    <dbReference type="NCBI Taxonomy" id="465554"/>
    <lineage>
        <taxon>Eukaryota</taxon>
        <taxon>Metazoa</taxon>
        <taxon>Ecdysozoa</taxon>
        <taxon>Nematoda</taxon>
        <taxon>Chromadorea</taxon>
        <taxon>Rhabditida</taxon>
        <taxon>Tylenchina</taxon>
        <taxon>Tylenchomorpha</taxon>
        <taxon>Aphelenchoidea</taxon>
        <taxon>Aphelenchoididae</taxon>
        <taxon>Bursaphelenchus</taxon>
    </lineage>
</organism>
<evidence type="ECO:0000256" key="1">
    <source>
        <dbReference type="ARBA" id="ARBA00004167"/>
    </source>
</evidence>
<dbReference type="Gene3D" id="2.60.40.60">
    <property type="entry name" value="Cadherins"/>
    <property type="match status" value="3"/>
</dbReference>
<dbReference type="SMART" id="SM00282">
    <property type="entry name" value="LamG"/>
    <property type="match status" value="1"/>
</dbReference>
<keyword evidence="5 8" id="KW-0106">Calcium</keyword>
<dbReference type="SUPFAM" id="SSF49313">
    <property type="entry name" value="Cadherin-like"/>
    <property type="match status" value="3"/>
</dbReference>
<dbReference type="SUPFAM" id="SSF49899">
    <property type="entry name" value="Concanavalin A-like lectins/glucanases"/>
    <property type="match status" value="1"/>
</dbReference>